<protein>
    <submittedName>
        <fullName evidence="1">Uncharacterized protein</fullName>
    </submittedName>
</protein>
<proteinExistence type="predicted"/>
<accession>A0A6G1J2M4</accession>
<evidence type="ECO:0000313" key="1">
    <source>
        <dbReference type="EMBL" id="KAF2684774.1"/>
    </source>
</evidence>
<reference evidence="1" key="1">
    <citation type="journal article" date="2020" name="Stud. Mycol.">
        <title>101 Dothideomycetes genomes: a test case for predicting lifestyles and emergence of pathogens.</title>
        <authorList>
            <person name="Haridas S."/>
            <person name="Albert R."/>
            <person name="Binder M."/>
            <person name="Bloem J."/>
            <person name="Labutti K."/>
            <person name="Salamov A."/>
            <person name="Andreopoulos B."/>
            <person name="Baker S."/>
            <person name="Barry K."/>
            <person name="Bills G."/>
            <person name="Bluhm B."/>
            <person name="Cannon C."/>
            <person name="Castanera R."/>
            <person name="Culley D."/>
            <person name="Daum C."/>
            <person name="Ezra D."/>
            <person name="Gonzalez J."/>
            <person name="Henrissat B."/>
            <person name="Kuo A."/>
            <person name="Liang C."/>
            <person name="Lipzen A."/>
            <person name="Lutzoni F."/>
            <person name="Magnuson J."/>
            <person name="Mondo S."/>
            <person name="Nolan M."/>
            <person name="Ohm R."/>
            <person name="Pangilinan J."/>
            <person name="Park H.-J."/>
            <person name="Ramirez L."/>
            <person name="Alfaro M."/>
            <person name="Sun H."/>
            <person name="Tritt A."/>
            <person name="Yoshinaga Y."/>
            <person name="Zwiers L.-H."/>
            <person name="Turgeon B."/>
            <person name="Goodwin S."/>
            <person name="Spatafora J."/>
            <person name="Crous P."/>
            <person name="Grigoriev I."/>
        </authorList>
    </citation>
    <scope>NUCLEOTIDE SEQUENCE</scope>
    <source>
        <strain evidence="1">CBS 122367</strain>
    </source>
</reference>
<evidence type="ECO:0000313" key="2">
    <source>
        <dbReference type="Proteomes" id="UP000799291"/>
    </source>
</evidence>
<gene>
    <name evidence="1" type="ORF">K458DRAFT_26620</name>
</gene>
<dbReference type="AlphaFoldDB" id="A0A6G1J2M4"/>
<keyword evidence="2" id="KW-1185">Reference proteome</keyword>
<dbReference type="Proteomes" id="UP000799291">
    <property type="component" value="Unassembled WGS sequence"/>
</dbReference>
<name>A0A6G1J2M4_9PLEO</name>
<sequence>MLRRCADAAPGPKSCRSALLISGAAQVRCASSQTGSSLLKCRNRRLLIRTAVDPLTVGCRPACAVLTPLWSTTTGKHGGL</sequence>
<dbReference type="EMBL" id="MU005580">
    <property type="protein sequence ID" value="KAF2684774.1"/>
    <property type="molecule type" value="Genomic_DNA"/>
</dbReference>
<dbReference type="NCBIfam" id="TIGR01053">
    <property type="entry name" value="LSD1"/>
    <property type="match status" value="1"/>
</dbReference>
<organism evidence="1 2">
    <name type="scientific">Lentithecium fluviatile CBS 122367</name>
    <dbReference type="NCBI Taxonomy" id="1168545"/>
    <lineage>
        <taxon>Eukaryota</taxon>
        <taxon>Fungi</taxon>
        <taxon>Dikarya</taxon>
        <taxon>Ascomycota</taxon>
        <taxon>Pezizomycotina</taxon>
        <taxon>Dothideomycetes</taxon>
        <taxon>Pleosporomycetidae</taxon>
        <taxon>Pleosporales</taxon>
        <taxon>Massarineae</taxon>
        <taxon>Lentitheciaceae</taxon>
        <taxon>Lentithecium</taxon>
    </lineage>
</organism>